<organism evidence="3">
    <name type="scientific">Peptoniphilus gorbachii</name>
    <dbReference type="NCBI Taxonomy" id="411567"/>
    <lineage>
        <taxon>Bacteria</taxon>
        <taxon>Bacillati</taxon>
        <taxon>Bacillota</taxon>
        <taxon>Tissierellia</taxon>
        <taxon>Tissierellales</taxon>
        <taxon>Peptoniphilaceae</taxon>
        <taxon>Peptoniphilus</taxon>
    </lineage>
</organism>
<evidence type="ECO:0000313" key="3">
    <source>
        <dbReference type="EMBL" id="VYT87261.1"/>
    </source>
</evidence>
<feature type="transmembrane region" description="Helical" evidence="2">
    <location>
        <begin position="7"/>
        <end position="25"/>
    </location>
</feature>
<sequence>MNKNKKIILSFIFIVLSVLFSFFGFSNLKKIGSSYFNLSRENASLLEKKNKAEEKLKTLSQENNSKKSKLEVINSEINKFHIIKEKTSEIDSMNKEIRESLIAFRKNNFNEFYNTDNRKINNYKPLKGNYIEENLTEDDIKSNLTMIQFILNSYYNFDLNRNISKHNLKAYENLGIIDYLIDGDNYMLKSILLNDTSKISKLKEEKENILKEEEDFFSIYENIYGDKENIKILRSDKSSTLETLKPSEKKEDNNFKILNALCIDILNSSVNYLGNFKIISENGVNKLNILDDTIMSEENEKNKITVTYYNRISGDAYTLTEEKE</sequence>
<dbReference type="AlphaFoldDB" id="A0A6N3A6G7"/>
<evidence type="ECO:0000256" key="2">
    <source>
        <dbReference type="SAM" id="Phobius"/>
    </source>
</evidence>
<keyword evidence="2" id="KW-0812">Transmembrane</keyword>
<keyword evidence="2" id="KW-1133">Transmembrane helix</keyword>
<reference evidence="3" key="1">
    <citation type="submission" date="2019-11" db="EMBL/GenBank/DDBJ databases">
        <authorList>
            <person name="Feng L."/>
        </authorList>
    </citation>
    <scope>NUCLEOTIDE SEQUENCE</scope>
    <source>
        <strain evidence="3">PgorbachiiLFYP46</strain>
    </source>
</reference>
<proteinExistence type="predicted"/>
<protein>
    <submittedName>
        <fullName evidence="3">Uncharacterized protein</fullName>
    </submittedName>
</protein>
<name>A0A6N3A6G7_9FIRM</name>
<feature type="coiled-coil region" evidence="1">
    <location>
        <begin position="35"/>
        <end position="76"/>
    </location>
</feature>
<evidence type="ECO:0000256" key="1">
    <source>
        <dbReference type="SAM" id="Coils"/>
    </source>
</evidence>
<keyword evidence="1" id="KW-0175">Coiled coil</keyword>
<dbReference type="RefSeq" id="WP_156700954.1">
    <property type="nucleotide sequence ID" value="NZ_CACRUP010000010.1"/>
</dbReference>
<dbReference type="EMBL" id="CACRUP010000010">
    <property type="protein sequence ID" value="VYT87261.1"/>
    <property type="molecule type" value="Genomic_DNA"/>
</dbReference>
<keyword evidence="2" id="KW-0472">Membrane</keyword>
<gene>
    <name evidence="3" type="ORF">PGLFYP46_01283</name>
</gene>
<accession>A0A6N3A6G7</accession>